<keyword evidence="1" id="KW-0540">Nuclease</keyword>
<keyword evidence="1" id="KW-0378">Hydrolase</keyword>
<reference evidence="1" key="1">
    <citation type="submission" date="2022-05" db="EMBL/GenBank/DDBJ databases">
        <authorList>
            <person name="Tuo L."/>
        </authorList>
    </citation>
    <scope>NUCLEOTIDE SEQUENCE</scope>
    <source>
        <strain evidence="1">BSK12Z-4</strain>
    </source>
</reference>
<evidence type="ECO:0000313" key="2">
    <source>
        <dbReference type="Proteomes" id="UP001139485"/>
    </source>
</evidence>
<dbReference type="GO" id="GO:0004519">
    <property type="term" value="F:endonuclease activity"/>
    <property type="evidence" value="ECO:0007669"/>
    <property type="project" value="UniProtKB-KW"/>
</dbReference>
<dbReference type="AlphaFoldDB" id="A0A9X2D633"/>
<dbReference type="RefSeq" id="WP_250826733.1">
    <property type="nucleotide sequence ID" value="NZ_JAMOIL010000008.1"/>
</dbReference>
<protein>
    <submittedName>
        <fullName evidence="1">Endonuclease domain-containing protein</fullName>
    </submittedName>
</protein>
<dbReference type="Proteomes" id="UP001139485">
    <property type="component" value="Unassembled WGS sequence"/>
</dbReference>
<evidence type="ECO:0000313" key="1">
    <source>
        <dbReference type="EMBL" id="MCM0620038.1"/>
    </source>
</evidence>
<sequence>MIDTRDPGLRRLLTIQQPRVVARRQLAELGASEDDVRRMLRRGELHRWHAGVYRLDTGPPTAEQRLWAAVLLFPRAALHRESALPGAAGLPAHVLVPHRTSTRRQVPGVSVTRSRQFDARVQPRTSPPRVSLEDAAVEAADLAVDLGHRLTLLADLLHTRRTTAQRVLAEVGAAPTLRHRAEIAALLTDIEAGTSSVLEREFLHRVQRAHGLPVGDRQRRAVSRVGVTYRDVELTRWGVVVELDGRAFHDDPRARARDLQRDLASLEQGLVTVRLGWSQVVRDPCTTAEALAGVLRARGWTGRTARCPRCP</sequence>
<comment type="caution">
    <text evidence="1">The sequence shown here is derived from an EMBL/GenBank/DDBJ whole genome shotgun (WGS) entry which is preliminary data.</text>
</comment>
<proteinExistence type="predicted"/>
<accession>A0A9X2D633</accession>
<keyword evidence="1" id="KW-0255">Endonuclease</keyword>
<name>A0A9X2D633_9ACTN</name>
<keyword evidence="2" id="KW-1185">Reference proteome</keyword>
<gene>
    <name evidence="1" type="ORF">M8330_06980</name>
</gene>
<organism evidence="1 2">
    <name type="scientific">Nocardioides bruguierae</name>
    <dbReference type="NCBI Taxonomy" id="2945102"/>
    <lineage>
        <taxon>Bacteria</taxon>
        <taxon>Bacillati</taxon>
        <taxon>Actinomycetota</taxon>
        <taxon>Actinomycetes</taxon>
        <taxon>Propionibacteriales</taxon>
        <taxon>Nocardioidaceae</taxon>
        <taxon>Nocardioides</taxon>
    </lineage>
</organism>
<dbReference type="EMBL" id="JAMOIL010000008">
    <property type="protein sequence ID" value="MCM0620038.1"/>
    <property type="molecule type" value="Genomic_DNA"/>
</dbReference>